<dbReference type="EMBL" id="WTYU01000002">
    <property type="protein sequence ID" value="MXP15774.1"/>
    <property type="molecule type" value="Genomic_DNA"/>
</dbReference>
<evidence type="ECO:0000313" key="2">
    <source>
        <dbReference type="Proteomes" id="UP000473531"/>
    </source>
</evidence>
<protein>
    <submittedName>
        <fullName evidence="1">Uncharacterized protein</fullName>
    </submittedName>
</protein>
<dbReference type="RefSeq" id="WP_160602253.1">
    <property type="nucleotide sequence ID" value="NZ_WTYU01000002.1"/>
</dbReference>
<sequence length="57" mass="6456">MSMGLQCMALSLVPQCRGGAFMANVFEDHNKFAPPNKADSRIAHHLRRQFAGRRRDI</sequence>
<reference evidence="1 2" key="1">
    <citation type="submission" date="2019-12" db="EMBL/GenBank/DDBJ databases">
        <title>Genomic-based taxomic classification of the family Erythrobacteraceae.</title>
        <authorList>
            <person name="Xu L."/>
        </authorList>
    </citation>
    <scope>NUCLEOTIDE SEQUENCE [LARGE SCALE GENOMIC DNA]</scope>
    <source>
        <strain evidence="1 2">KCTC 52259</strain>
    </source>
</reference>
<dbReference type="Proteomes" id="UP000473531">
    <property type="component" value="Unassembled WGS sequence"/>
</dbReference>
<keyword evidence="2" id="KW-1185">Reference proteome</keyword>
<name>A0A6L7GKE3_9SPHN</name>
<proteinExistence type="predicted"/>
<gene>
    <name evidence="1" type="ORF">GRI44_13545</name>
</gene>
<evidence type="ECO:0000313" key="1">
    <source>
        <dbReference type="EMBL" id="MXP15774.1"/>
    </source>
</evidence>
<comment type="caution">
    <text evidence="1">The sequence shown here is derived from an EMBL/GenBank/DDBJ whole genome shotgun (WGS) entry which is preliminary data.</text>
</comment>
<accession>A0A6L7GKE3</accession>
<dbReference type="AlphaFoldDB" id="A0A6L7GKE3"/>
<organism evidence="1 2">
    <name type="scientific">Allopontixanthobacter confluentis</name>
    <dbReference type="NCBI Taxonomy" id="1849021"/>
    <lineage>
        <taxon>Bacteria</taxon>
        <taxon>Pseudomonadati</taxon>
        <taxon>Pseudomonadota</taxon>
        <taxon>Alphaproteobacteria</taxon>
        <taxon>Sphingomonadales</taxon>
        <taxon>Erythrobacteraceae</taxon>
        <taxon>Allopontixanthobacter</taxon>
    </lineage>
</organism>